<dbReference type="RefSeq" id="WP_089428663.1">
    <property type="nucleotide sequence ID" value="NZ_CABVQT010000024.1"/>
</dbReference>
<name>A0A6P3BP55_9BURK</name>
<dbReference type="Pfam" id="PF04828">
    <property type="entry name" value="GFA"/>
    <property type="match status" value="1"/>
</dbReference>
<dbReference type="PANTHER" id="PTHR28620">
    <property type="entry name" value="CENTROMERE PROTEIN V"/>
    <property type="match status" value="1"/>
</dbReference>
<dbReference type="SUPFAM" id="SSF51316">
    <property type="entry name" value="Mss4-like"/>
    <property type="match status" value="1"/>
</dbReference>
<dbReference type="Proteomes" id="UP000494182">
    <property type="component" value="Unassembled WGS sequence"/>
</dbReference>
<evidence type="ECO:0000256" key="3">
    <source>
        <dbReference type="ARBA" id="ARBA00022833"/>
    </source>
</evidence>
<dbReference type="InterPro" id="IPR052355">
    <property type="entry name" value="CENP-V-like"/>
</dbReference>
<organism evidence="5 6">
    <name type="scientific">Burkholderia contaminans</name>
    <dbReference type="NCBI Taxonomy" id="488447"/>
    <lineage>
        <taxon>Bacteria</taxon>
        <taxon>Pseudomonadati</taxon>
        <taxon>Pseudomonadota</taxon>
        <taxon>Betaproteobacteria</taxon>
        <taxon>Burkholderiales</taxon>
        <taxon>Burkholderiaceae</taxon>
        <taxon>Burkholderia</taxon>
        <taxon>Burkholderia cepacia complex</taxon>
    </lineage>
</organism>
<dbReference type="EMBL" id="CABVQT010000024">
    <property type="protein sequence ID" value="VWD60453.1"/>
    <property type="molecule type" value="Genomic_DNA"/>
</dbReference>
<dbReference type="InterPro" id="IPR011057">
    <property type="entry name" value="Mss4-like_sf"/>
</dbReference>
<dbReference type="GO" id="GO:0046872">
    <property type="term" value="F:metal ion binding"/>
    <property type="evidence" value="ECO:0007669"/>
    <property type="project" value="UniProtKB-KW"/>
</dbReference>
<dbReference type="GO" id="GO:0016846">
    <property type="term" value="F:carbon-sulfur lyase activity"/>
    <property type="evidence" value="ECO:0007669"/>
    <property type="project" value="InterPro"/>
</dbReference>
<keyword evidence="2" id="KW-0479">Metal-binding</keyword>
<dbReference type="AlphaFoldDB" id="A0A6P3BP55"/>
<evidence type="ECO:0000313" key="5">
    <source>
        <dbReference type="EMBL" id="VWD60453.1"/>
    </source>
</evidence>
<evidence type="ECO:0000313" key="6">
    <source>
        <dbReference type="Proteomes" id="UP000494182"/>
    </source>
</evidence>
<comment type="similarity">
    <text evidence="1">Belongs to the Gfa family.</text>
</comment>
<dbReference type="InterPro" id="IPR006913">
    <property type="entry name" value="CENP-V/GFA"/>
</dbReference>
<keyword evidence="3" id="KW-0862">Zinc</keyword>
<sequence>MTEATQYIYGNCHCGAIRFRIRSTASRKVIDCNCSICFASGFLHVPVEHDDFELLEGGEKLTRYRFNTGIAEHTFCRVCGVKPFYRPRSHPRDYSVNLRCLDLAGANAFDVVPFDGKNWEENIQSFPQ</sequence>
<gene>
    <name evidence="5" type="ORF">BCO71171_06503</name>
</gene>
<proteinExistence type="inferred from homology"/>
<dbReference type="PANTHER" id="PTHR28620:SF1">
    <property type="entry name" value="CENP-V_GFA DOMAIN-CONTAINING PROTEIN"/>
    <property type="match status" value="1"/>
</dbReference>
<evidence type="ECO:0000256" key="1">
    <source>
        <dbReference type="ARBA" id="ARBA00005495"/>
    </source>
</evidence>
<dbReference type="Gene3D" id="2.170.150.70">
    <property type="match status" value="1"/>
</dbReference>
<evidence type="ECO:0000256" key="2">
    <source>
        <dbReference type="ARBA" id="ARBA00022723"/>
    </source>
</evidence>
<evidence type="ECO:0000259" key="4">
    <source>
        <dbReference type="PROSITE" id="PS51891"/>
    </source>
</evidence>
<reference evidence="5 6" key="1">
    <citation type="submission" date="2019-09" db="EMBL/GenBank/DDBJ databases">
        <authorList>
            <person name="Depoorter E."/>
        </authorList>
    </citation>
    <scope>NUCLEOTIDE SEQUENCE [LARGE SCALE GENOMIC DNA]</scope>
    <source>
        <strain evidence="5">R-71171</strain>
    </source>
</reference>
<feature type="domain" description="CENP-V/GFA" evidence="4">
    <location>
        <begin position="8"/>
        <end position="120"/>
    </location>
</feature>
<accession>A0A6P3BP55</accession>
<dbReference type="PROSITE" id="PS51891">
    <property type="entry name" value="CENP_V_GFA"/>
    <property type="match status" value="1"/>
</dbReference>
<protein>
    <submittedName>
        <fullName evidence="5">Aldehyde-activating protein</fullName>
    </submittedName>
</protein>